<sequence length="159" mass="18474">MNTFIIFMFCIISGGLGFFLSNQLKDKIIVSTEKQIDKFRLYYEVLNKWLKVEFDHYNIEDYFVERGYKTIAIYGMGELGNRLYERLDNSSIVVSYGIDRDPTLAFADLDILAFDEEERFEGVDCIVVSSVNAYDSIKKELRNKCDCDIISLEDVVYGM</sequence>
<reference evidence="1 2" key="1">
    <citation type="submission" date="2019-09" db="EMBL/GenBank/DDBJ databases">
        <authorList>
            <person name="Valk L.C."/>
        </authorList>
    </citation>
    <scope>NUCLEOTIDE SEQUENCE [LARGE SCALE GENOMIC DNA]</scope>
    <source>
        <strain evidence="1">GalUA</strain>
    </source>
</reference>
<dbReference type="EMBL" id="WAGX01000005">
    <property type="protein sequence ID" value="KAB1438651.1"/>
    <property type="molecule type" value="Genomic_DNA"/>
</dbReference>
<gene>
    <name evidence="1" type="ORF">F7O84_14085</name>
</gene>
<accession>A0A7V7QLF1</accession>
<evidence type="ECO:0008006" key="3">
    <source>
        <dbReference type="Google" id="ProtNLM"/>
    </source>
</evidence>
<evidence type="ECO:0000313" key="2">
    <source>
        <dbReference type="Proteomes" id="UP000461768"/>
    </source>
</evidence>
<keyword evidence="2" id="KW-1185">Reference proteome</keyword>
<dbReference type="RefSeq" id="WP_151146441.1">
    <property type="nucleotide sequence ID" value="NZ_WAGX01000005.1"/>
</dbReference>
<reference evidence="1 2" key="2">
    <citation type="submission" date="2020-02" db="EMBL/GenBank/DDBJ databases">
        <title>Candidatus Galacturonibacter soehngenii shows hetero-acetogenic catabolism of galacturonic acid but lacks a canonical carbon monoxide dehydrogenase/acetyl-CoA synthase complex.</title>
        <authorList>
            <person name="Diender M."/>
            <person name="Stouten G.R."/>
            <person name="Petersen J.F."/>
            <person name="Nielsen P.H."/>
            <person name="Dueholm M.S."/>
            <person name="Pronk J.T."/>
            <person name="Van Loosdrecht M.C.M."/>
        </authorList>
    </citation>
    <scope>NUCLEOTIDE SEQUENCE [LARGE SCALE GENOMIC DNA]</scope>
    <source>
        <strain evidence="1">GalUA</strain>
    </source>
</reference>
<comment type="caution">
    <text evidence="1">The sequence shown here is derived from an EMBL/GenBank/DDBJ whole genome shotgun (WGS) entry which is preliminary data.</text>
</comment>
<protein>
    <recommendedName>
        <fullName evidence="3">PglD N-terminal domain-containing protein</fullName>
    </recommendedName>
</protein>
<organism evidence="1 2">
    <name type="scientific">Candidatus Galacturonatibacter soehngenii</name>
    <dbReference type="NCBI Taxonomy" id="2307010"/>
    <lineage>
        <taxon>Bacteria</taxon>
        <taxon>Bacillati</taxon>
        <taxon>Bacillota</taxon>
        <taxon>Clostridia</taxon>
        <taxon>Lachnospirales</taxon>
        <taxon>Lachnospiraceae</taxon>
        <taxon>Candidatus Galacturonatibacter</taxon>
    </lineage>
</organism>
<dbReference type="OrthoDB" id="2059500at2"/>
<dbReference type="AlphaFoldDB" id="A0A7V7QLF1"/>
<proteinExistence type="predicted"/>
<dbReference type="Proteomes" id="UP000461768">
    <property type="component" value="Unassembled WGS sequence"/>
</dbReference>
<name>A0A7V7QLF1_9FIRM</name>
<evidence type="ECO:0000313" key="1">
    <source>
        <dbReference type="EMBL" id="KAB1438651.1"/>
    </source>
</evidence>